<organism evidence="2 3">
    <name type="scientific">Pseudozyma flocculosa</name>
    <dbReference type="NCBI Taxonomy" id="84751"/>
    <lineage>
        <taxon>Eukaryota</taxon>
        <taxon>Fungi</taxon>
        <taxon>Dikarya</taxon>
        <taxon>Basidiomycota</taxon>
        <taxon>Ustilaginomycotina</taxon>
        <taxon>Ustilaginomycetes</taxon>
        <taxon>Ustilaginales</taxon>
        <taxon>Ustilaginaceae</taxon>
        <taxon>Pseudozyma</taxon>
    </lineage>
</organism>
<feature type="compositionally biased region" description="Low complexity" evidence="1">
    <location>
        <begin position="481"/>
        <end position="500"/>
    </location>
</feature>
<feature type="compositionally biased region" description="Low complexity" evidence="1">
    <location>
        <begin position="679"/>
        <end position="711"/>
    </location>
</feature>
<feature type="compositionally biased region" description="Low complexity" evidence="1">
    <location>
        <begin position="796"/>
        <end position="807"/>
    </location>
</feature>
<feature type="region of interest" description="Disordered" evidence="1">
    <location>
        <begin position="973"/>
        <end position="1039"/>
    </location>
</feature>
<reference evidence="2 3" key="1">
    <citation type="submission" date="2018-03" db="EMBL/GenBank/DDBJ databases">
        <authorList>
            <person name="Guldener U."/>
        </authorList>
    </citation>
    <scope>NUCLEOTIDE SEQUENCE [LARGE SCALE GENOMIC DNA]</scope>
    <source>
        <strain evidence="2 3">DAOM196992</strain>
    </source>
</reference>
<evidence type="ECO:0000256" key="1">
    <source>
        <dbReference type="SAM" id="MobiDB-lite"/>
    </source>
</evidence>
<accession>A0A5C3EYM3</accession>
<proteinExistence type="predicted"/>
<name>A0A5C3EYM3_9BASI</name>
<feature type="compositionally biased region" description="Polar residues" evidence="1">
    <location>
        <begin position="1768"/>
        <end position="1781"/>
    </location>
</feature>
<feature type="compositionally biased region" description="Polar residues" evidence="1">
    <location>
        <begin position="1514"/>
        <end position="1529"/>
    </location>
</feature>
<feature type="compositionally biased region" description="Polar residues" evidence="1">
    <location>
        <begin position="410"/>
        <end position="419"/>
    </location>
</feature>
<feature type="compositionally biased region" description="Polar residues" evidence="1">
    <location>
        <begin position="427"/>
        <end position="437"/>
    </location>
</feature>
<feature type="region of interest" description="Disordered" evidence="1">
    <location>
        <begin position="1"/>
        <end position="309"/>
    </location>
</feature>
<gene>
    <name evidence="2" type="ORF">PSFLO_02664</name>
</gene>
<feature type="compositionally biased region" description="Pro residues" evidence="1">
    <location>
        <begin position="1182"/>
        <end position="1192"/>
    </location>
</feature>
<feature type="compositionally biased region" description="Low complexity" evidence="1">
    <location>
        <begin position="107"/>
        <end position="123"/>
    </location>
</feature>
<dbReference type="EMBL" id="OOIP01000006">
    <property type="protein sequence ID" value="SPO37192.1"/>
    <property type="molecule type" value="Genomic_DNA"/>
</dbReference>
<dbReference type="OrthoDB" id="3013446at2759"/>
<feature type="compositionally biased region" description="Polar residues" evidence="1">
    <location>
        <begin position="205"/>
        <end position="220"/>
    </location>
</feature>
<feature type="region of interest" description="Disordered" evidence="1">
    <location>
        <begin position="1078"/>
        <end position="1130"/>
    </location>
</feature>
<feature type="compositionally biased region" description="Acidic residues" evidence="1">
    <location>
        <begin position="1965"/>
        <end position="1978"/>
    </location>
</feature>
<feature type="compositionally biased region" description="Low complexity" evidence="1">
    <location>
        <begin position="1407"/>
        <end position="1429"/>
    </location>
</feature>
<feature type="compositionally biased region" description="Low complexity" evidence="1">
    <location>
        <begin position="1436"/>
        <end position="1446"/>
    </location>
</feature>
<feature type="compositionally biased region" description="Basic and acidic residues" evidence="1">
    <location>
        <begin position="1363"/>
        <end position="1382"/>
    </location>
</feature>
<feature type="compositionally biased region" description="Basic and acidic residues" evidence="1">
    <location>
        <begin position="1952"/>
        <end position="1964"/>
    </location>
</feature>
<feature type="region of interest" description="Disordered" evidence="1">
    <location>
        <begin position="1166"/>
        <end position="1286"/>
    </location>
</feature>
<feature type="compositionally biased region" description="Polar residues" evidence="1">
    <location>
        <begin position="1004"/>
        <end position="1019"/>
    </location>
</feature>
<feature type="compositionally biased region" description="Basic and acidic residues" evidence="1">
    <location>
        <begin position="237"/>
        <end position="246"/>
    </location>
</feature>
<feature type="compositionally biased region" description="Polar residues" evidence="1">
    <location>
        <begin position="1475"/>
        <end position="1485"/>
    </location>
</feature>
<feature type="compositionally biased region" description="Low complexity" evidence="1">
    <location>
        <begin position="1087"/>
        <end position="1096"/>
    </location>
</feature>
<keyword evidence="3" id="KW-1185">Reference proteome</keyword>
<feature type="compositionally biased region" description="Basic residues" evidence="1">
    <location>
        <begin position="1843"/>
        <end position="1857"/>
    </location>
</feature>
<feature type="region of interest" description="Disordered" evidence="1">
    <location>
        <begin position="1358"/>
        <end position="2072"/>
    </location>
</feature>
<feature type="compositionally biased region" description="Polar residues" evidence="1">
    <location>
        <begin position="819"/>
        <end position="846"/>
    </location>
</feature>
<feature type="compositionally biased region" description="Low complexity" evidence="1">
    <location>
        <begin position="1272"/>
        <end position="1286"/>
    </location>
</feature>
<sequence length="2072" mass="214901">MNGAAASPQHAGAGPSQRRDLERQPTWAKFDFGGDFDLDQSTPASERPGDAGPSRTKQARGFPAPLSTSKALQGQGSARMGDFAGADPMIAHPEALAQGGFDPRLTAASGAASAAPAAPAAAGQSDWNRTPRLQSEFANGLSRQSPDQRAAAERPQFTPSNGQRPFAAGAISASPVSTPRDQHRAQMAAAASSSPSYASAGFDSAVNTTPKATGTNSFIPQQQQQRQQHRAATHEPAFVERQEQRPPLHRPISSADAYNQPDPVLASLAAAGSGGGSRPGTALSQMSGEGWMSEGAGNRSSYSTNYSATGKEARRASVLSFQTAMSGGGLDGFASGDEARTSSRGGDDNFEEATEALAARPVPGTKSGRALRESIQPWLQNSNFSGYGSSPDERTLPGALPPGAWGEPSYRNSTSSPASRTVPLYSSYRQSPKTASSALPPLPQEEPAFQPVPPPVPAKATASLPATSPKLPPLQMPDLLSIPRSSAAAGPPSSTIGPSSDAGQTVGPPSANEAVSTAAARSGIAWADASGSMPSAGASGRDAGVETASTVDGPLSDNVIPPPLPSEVAEAAHRPGESPVTPVAPVAQKPVSDFRRKPLANLGPEEPAASPAHLQSLSEPGRAGVVGTAGDAGQRASESGTAATAAKGLEADGENAGAAAPISTPADGSAVPADRQRRPSSASLLPTAALAQPPQPTAASAALLERSASPSIEGPSREPSPPPDGEVEARAEWERTQMKRKQKREESAAKTSRTSGTLRSQLRPLQLVPAESVLGPVEDARTPVSAHVQDPAACTSPSSARRPSGAALDGVSGTKDGGNANNSSTNPNRQSNASDAVVSTQQLQRNQAREQRRSVGAFSASMAAANAVSGGSNGPYPVFTSPTVASKKGARQYPGIMPQRSLVPPFELQNRPDGLPSGLIGPDGVRRSINDPEVCLECMMRDEDMIDVQVVGEGIWERESDKDFLEAVRFEAEEASRQHQRAATEEGEGGSVHEHSSNHGSSSQRHTLSSSERAQSRNATLPPRPRHKKIGKGEPLTSERLKLHTQMNPPASSHRWRTLQTFLAVQAKYIAMEHERLRHEAERRRSTAIAPGATTAGAGGRGSPDPGRQSPVPAGTPGRDAASSLRNRSSSGSLLKNAIVMDDDGLSPAEREEKLRDIASARAARSRAAGLGAPHPVASTPPALPSVPPVPRPVSSLQQPPVPAAASDVVPASSGCLPQLGTPVRTGAAAGKRTSSAHELRPPSGALSSPVPYPPSPAESLAPPSRPFVPTSPSASSRLASRSGASQLSLMHSGSMIDMHVALEDRNEHRLNQAGFIPGTPIAMESPGAMSRAFYGFPGDGEVPAPDMAAEQARIVPGEGYVDPERARPEGMRSSPARDESIKRKKKGFRGFISKLTGSGGGGSTGNGSSHTAGASGAGSVNGSVASRNASKRSRSSSSPRAASASLPYDPTVDPVPTQINGGGGLISKARKSMSLFTDPTQAQSADDEALLRSRSQTQLQSLPAPFQNPPGMASQSSLDLGPFQQQPTSSSPGGKGGAAASAYSSRRASNLAPSGLSAGPDSAPALRKGQSNPLMQKYLSSPAPGTQSPSGLHGPQPLADGGPRASMDPGGGSNAMPIDPRASRSGVGAKDSARSFSSSRSLTNMGSPRDPSTPWTIPENGVEDRADQRSLSSVGRSSLRKELPPMPSAEGEDQMGQPMPMVSQHSRSGSNGVAGPIPAGRQSMSGSYGNRMPSAPVGRTSGAWQLSNDSGRRSMQVGRPPIPFTSPSPAQQNRFGNTNSEPDRSGRPGPNSFGQAMETDFPSGSAYDALPKHLSAIDLNDARAGQQQQQQQHQDEGDKGNRKSKMLRLPFGRKKRESSVGAPSPSVFVGGGIENQPEAAPRKSNLGLGPPPMLRNRQSYSGLAPPKTSMHMERQRVLSSPSDGRIDMPPRSHSAFGMLSTQRFASASEARLSRDGRDNRWNGDDDDDDDDEGDDGIGFDRDYRAGPYGSGALTVPRGDDGGGRRNSTSGGAGGFGRKSLNLLREGFRMPSSSKLANGPEMPSAQQQAQAPSPQQPSPSPRQQQRKKRFGF</sequence>
<protein>
    <submittedName>
        <fullName evidence="2">Uncharacterized protein</fullName>
    </submittedName>
</protein>
<feature type="compositionally biased region" description="Basic and acidic residues" evidence="1">
    <location>
        <begin position="727"/>
        <end position="748"/>
    </location>
</feature>
<feature type="compositionally biased region" description="Pro residues" evidence="1">
    <location>
        <begin position="440"/>
        <end position="457"/>
    </location>
</feature>
<feature type="compositionally biased region" description="Low complexity" evidence="1">
    <location>
        <begin position="188"/>
        <end position="200"/>
    </location>
</feature>
<evidence type="ECO:0000313" key="3">
    <source>
        <dbReference type="Proteomes" id="UP000323386"/>
    </source>
</evidence>
<feature type="compositionally biased region" description="Polar residues" evidence="1">
    <location>
        <begin position="125"/>
        <end position="147"/>
    </location>
</feature>
<feature type="compositionally biased region" description="Polar residues" evidence="1">
    <location>
        <begin position="298"/>
        <end position="308"/>
    </location>
</feature>
<feature type="compositionally biased region" description="Polar residues" evidence="1">
    <location>
        <begin position="377"/>
        <end position="388"/>
    </location>
</feature>
<dbReference type="Proteomes" id="UP000323386">
    <property type="component" value="Unassembled WGS sequence"/>
</dbReference>
<feature type="compositionally biased region" description="Low complexity" evidence="1">
    <location>
        <begin position="1193"/>
        <end position="1214"/>
    </location>
</feature>
<feature type="region of interest" description="Disordered" evidence="1">
    <location>
        <begin position="325"/>
        <end position="853"/>
    </location>
</feature>
<feature type="compositionally biased region" description="Basic and acidic residues" evidence="1">
    <location>
        <begin position="337"/>
        <end position="347"/>
    </location>
</feature>
<feature type="compositionally biased region" description="Low complexity" evidence="1">
    <location>
        <begin position="527"/>
        <end position="540"/>
    </location>
</feature>
<evidence type="ECO:0000313" key="2">
    <source>
        <dbReference type="EMBL" id="SPO37192.1"/>
    </source>
</evidence>
<feature type="compositionally biased region" description="Polar residues" evidence="1">
    <location>
        <begin position="66"/>
        <end position="76"/>
    </location>
</feature>
<feature type="compositionally biased region" description="Polar residues" evidence="1">
    <location>
        <begin position="749"/>
        <end position="760"/>
    </location>
</feature>
<feature type="compositionally biased region" description="Low complexity" evidence="1">
    <location>
        <begin position="2043"/>
        <end position="2053"/>
    </location>
</feature>
<feature type="compositionally biased region" description="Low complexity" evidence="1">
    <location>
        <begin position="1539"/>
        <end position="1550"/>
    </location>
</feature>